<evidence type="ECO:0000313" key="10">
    <source>
        <dbReference type="Proteomes" id="UP000192911"/>
    </source>
</evidence>
<gene>
    <name evidence="9" type="ORF">SAMN06295900_101287</name>
</gene>
<feature type="transmembrane region" description="Helical" evidence="7">
    <location>
        <begin position="21"/>
        <end position="40"/>
    </location>
</feature>
<keyword evidence="5 7" id="KW-1133">Transmembrane helix</keyword>
<dbReference type="PANTHER" id="PTHR23511:SF34">
    <property type="entry name" value="SYNAPTIC VESICLE GLYCOPROTEIN 2"/>
    <property type="match status" value="1"/>
</dbReference>
<feature type="transmembrane region" description="Helical" evidence="7">
    <location>
        <begin position="439"/>
        <end position="461"/>
    </location>
</feature>
<sequence length="543" mass="57640">MNRNRSDRRAAPGTTAFGHPTAFWFGVVAVIAGVLAHLPMYLMGRDMGYRLADMPMDATMLSGMAAIVVGLGASLYGLVPRRADRAARAASTIRVSALDDASLAPAHYRLLLAMALAVTIDVMKPTALAFVMPGMAAEYGLESPLDPVGTTPVVWIALVAITGTVCGSFLWGWLGDRIGRRASILYAGIGFMGTSICGAMPSFGWNLAMCFIMGMAVGGMLPICYALLAETIPARHRGWLMILIGGDIAGAYVLTSWLSAELVPIFSWRILWLIGLPTGALFIVLNRWIPESPRFLLAQGREDEARAVMARYGAALVEGEAPQRRPGAQDASAWGALLGARLRASTLAVGCLAVSSGIVLFGFNLWIPTNLRMLGFTQADAILRNASLMGFPLTFVVAWLYGFWSSKKTIALLTLLTALALFGFAFAGNEVVHHRVVLYVLLIVPIWGISSVVAVLSVYSAEIYPTAIRSRATGFAAGASKAGGVAIIASTVVGLATPSIATISMVGAIAMTLSAVLTLVCGVETRRRRLEDIDRSGESRIAV</sequence>
<dbReference type="PROSITE" id="PS00217">
    <property type="entry name" value="SUGAR_TRANSPORT_2"/>
    <property type="match status" value="1"/>
</dbReference>
<dbReference type="SUPFAM" id="SSF103473">
    <property type="entry name" value="MFS general substrate transporter"/>
    <property type="match status" value="1"/>
</dbReference>
<dbReference type="PANTHER" id="PTHR23511">
    <property type="entry name" value="SYNAPTIC VESICLE GLYCOPROTEIN 2"/>
    <property type="match status" value="1"/>
</dbReference>
<evidence type="ECO:0000256" key="2">
    <source>
        <dbReference type="ARBA" id="ARBA00010992"/>
    </source>
</evidence>
<dbReference type="Proteomes" id="UP000192911">
    <property type="component" value="Unassembled WGS sequence"/>
</dbReference>
<dbReference type="InterPro" id="IPR020846">
    <property type="entry name" value="MFS_dom"/>
</dbReference>
<feature type="transmembrane region" description="Helical" evidence="7">
    <location>
        <begin position="110"/>
        <end position="132"/>
    </location>
</feature>
<dbReference type="RefSeq" id="WP_085223571.1">
    <property type="nucleotide sequence ID" value="NZ_BSQD01000001.1"/>
</dbReference>
<name>A0A1X7CEF7_TRICW</name>
<evidence type="ECO:0000313" key="9">
    <source>
        <dbReference type="EMBL" id="SME95283.1"/>
    </source>
</evidence>
<dbReference type="STRING" id="28094.SAMN06295900_101287"/>
<dbReference type="OrthoDB" id="6395875at2"/>
<dbReference type="InterPro" id="IPR005828">
    <property type="entry name" value="MFS_sugar_transport-like"/>
</dbReference>
<comment type="similarity">
    <text evidence="2">Belongs to the major facilitator superfamily. Sugar transporter (TC 2.A.1.1) family.</text>
</comment>
<evidence type="ECO:0000259" key="8">
    <source>
        <dbReference type="PROSITE" id="PS50850"/>
    </source>
</evidence>
<evidence type="ECO:0000256" key="1">
    <source>
        <dbReference type="ARBA" id="ARBA00004141"/>
    </source>
</evidence>
<keyword evidence="3" id="KW-0813">Transport</keyword>
<evidence type="ECO:0000256" key="5">
    <source>
        <dbReference type="ARBA" id="ARBA00022989"/>
    </source>
</evidence>
<feature type="transmembrane region" description="Helical" evidence="7">
    <location>
        <begin position="60"/>
        <end position="79"/>
    </location>
</feature>
<dbReference type="InterPro" id="IPR036259">
    <property type="entry name" value="MFS_trans_sf"/>
</dbReference>
<feature type="transmembrane region" description="Helical" evidence="7">
    <location>
        <begin position="347"/>
        <end position="367"/>
    </location>
</feature>
<feature type="transmembrane region" description="Helical" evidence="7">
    <location>
        <begin position="502"/>
        <end position="523"/>
    </location>
</feature>
<evidence type="ECO:0000256" key="4">
    <source>
        <dbReference type="ARBA" id="ARBA00022692"/>
    </source>
</evidence>
<evidence type="ECO:0000256" key="7">
    <source>
        <dbReference type="SAM" id="Phobius"/>
    </source>
</evidence>
<feature type="transmembrane region" description="Helical" evidence="7">
    <location>
        <begin position="211"/>
        <end position="228"/>
    </location>
</feature>
<feature type="transmembrane region" description="Helical" evidence="7">
    <location>
        <begin position="184"/>
        <end position="205"/>
    </location>
</feature>
<keyword evidence="4 7" id="KW-0812">Transmembrane</keyword>
<dbReference type="EMBL" id="FXAH01000001">
    <property type="protein sequence ID" value="SME95283.1"/>
    <property type="molecule type" value="Genomic_DNA"/>
</dbReference>
<feature type="transmembrane region" description="Helical" evidence="7">
    <location>
        <begin position="410"/>
        <end position="427"/>
    </location>
</feature>
<dbReference type="GO" id="GO:0016020">
    <property type="term" value="C:membrane"/>
    <property type="evidence" value="ECO:0007669"/>
    <property type="project" value="UniProtKB-SubCell"/>
</dbReference>
<feature type="transmembrane region" description="Helical" evidence="7">
    <location>
        <begin position="240"/>
        <end position="260"/>
    </location>
</feature>
<reference evidence="10" key="1">
    <citation type="submission" date="2017-04" db="EMBL/GenBank/DDBJ databases">
        <authorList>
            <person name="Varghese N."/>
            <person name="Submissions S."/>
        </authorList>
    </citation>
    <scope>NUCLEOTIDE SEQUENCE [LARGE SCALE GENOMIC DNA]</scope>
    <source>
        <strain evidence="10">Ballard 720</strain>
    </source>
</reference>
<protein>
    <submittedName>
        <fullName evidence="9">MFS transporter, putative metabolite:H+ symporter</fullName>
    </submittedName>
</protein>
<dbReference type="GO" id="GO:0022857">
    <property type="term" value="F:transmembrane transporter activity"/>
    <property type="evidence" value="ECO:0007669"/>
    <property type="project" value="InterPro"/>
</dbReference>
<dbReference type="Pfam" id="PF00083">
    <property type="entry name" value="Sugar_tr"/>
    <property type="match status" value="1"/>
</dbReference>
<comment type="subcellular location">
    <subcellularLocation>
        <location evidence="1">Membrane</location>
        <topology evidence="1">Multi-pass membrane protein</topology>
    </subcellularLocation>
</comment>
<feature type="transmembrane region" description="Helical" evidence="7">
    <location>
        <begin position="266"/>
        <end position="285"/>
    </location>
</feature>
<feature type="transmembrane region" description="Helical" evidence="7">
    <location>
        <begin position="473"/>
        <end position="496"/>
    </location>
</feature>
<evidence type="ECO:0000256" key="3">
    <source>
        <dbReference type="ARBA" id="ARBA00022448"/>
    </source>
</evidence>
<dbReference type="InterPro" id="IPR005829">
    <property type="entry name" value="Sugar_transporter_CS"/>
</dbReference>
<dbReference type="Gene3D" id="1.20.1250.20">
    <property type="entry name" value="MFS general substrate transporter like domains"/>
    <property type="match status" value="1"/>
</dbReference>
<keyword evidence="6 7" id="KW-0472">Membrane</keyword>
<dbReference type="AlphaFoldDB" id="A0A1X7CEF7"/>
<dbReference type="PROSITE" id="PS50850">
    <property type="entry name" value="MFS"/>
    <property type="match status" value="1"/>
</dbReference>
<organism evidence="9 10">
    <name type="scientific">Trinickia caryophylli</name>
    <name type="common">Paraburkholderia caryophylli</name>
    <dbReference type="NCBI Taxonomy" id="28094"/>
    <lineage>
        <taxon>Bacteria</taxon>
        <taxon>Pseudomonadati</taxon>
        <taxon>Pseudomonadota</taxon>
        <taxon>Betaproteobacteria</taxon>
        <taxon>Burkholderiales</taxon>
        <taxon>Burkholderiaceae</taxon>
        <taxon>Trinickia</taxon>
    </lineage>
</organism>
<feature type="transmembrane region" description="Helical" evidence="7">
    <location>
        <begin position="152"/>
        <end position="172"/>
    </location>
</feature>
<feature type="transmembrane region" description="Helical" evidence="7">
    <location>
        <begin position="382"/>
        <end position="403"/>
    </location>
</feature>
<proteinExistence type="inferred from homology"/>
<keyword evidence="10" id="KW-1185">Reference proteome</keyword>
<dbReference type="GeneID" id="95549235"/>
<accession>A0A1X7CEF7</accession>
<feature type="domain" description="Major facilitator superfamily (MFS) profile" evidence="8">
    <location>
        <begin position="110"/>
        <end position="526"/>
    </location>
</feature>
<evidence type="ECO:0000256" key="6">
    <source>
        <dbReference type="ARBA" id="ARBA00023136"/>
    </source>
</evidence>